<proteinExistence type="predicted"/>
<evidence type="ECO:0000259" key="2">
    <source>
        <dbReference type="Pfam" id="PF01909"/>
    </source>
</evidence>
<dbReference type="InterPro" id="IPR025184">
    <property type="entry name" value="AadA_C"/>
</dbReference>
<dbReference type="Pfam" id="PF13427">
    <property type="entry name" value="AadA_C"/>
    <property type="match status" value="1"/>
</dbReference>
<sequence length="258" mass="30149">MRKFPKDVETKISSFLEAIDEFLPTIHHVYIHGSLAMGGFHPKQSDVDLLLVVADALTREERQKLIDCCLLYSNEPYPLELSILTMAQLEDWCHPSPFEFHYSEGWRSRFEETRREERTELQRGFTDPDLAAHVLVILERGITWRGQPLHELLCGFDSAHFSDSIRIDALDCLKTIEKNPIYSVLNLIRGLAYEREHVLLSKQETLGWLLENGHFPENIVDVIRKATQGYEGAVVTFHPQELDEFRRYMRRQLQQKQK</sequence>
<dbReference type="EMBL" id="CP118099">
    <property type="protein sequence ID" value="WDH76722.1"/>
    <property type="molecule type" value="Genomic_DNA"/>
</dbReference>
<dbReference type="InterPro" id="IPR043519">
    <property type="entry name" value="NT_sf"/>
</dbReference>
<keyword evidence="1" id="KW-0808">Transferase</keyword>
<dbReference type="Proteomes" id="UP001213680">
    <property type="component" value="Chromosome"/>
</dbReference>
<evidence type="ECO:0000313" key="4">
    <source>
        <dbReference type="EMBL" id="WDH76722.1"/>
    </source>
</evidence>
<gene>
    <name evidence="4" type="ORF">PTI97_04190</name>
</gene>
<protein>
    <submittedName>
        <fullName evidence="4">DUF4111 domain-containing protein</fullName>
    </submittedName>
</protein>
<dbReference type="SUPFAM" id="SSF81301">
    <property type="entry name" value="Nucleotidyltransferase"/>
    <property type="match status" value="1"/>
</dbReference>
<evidence type="ECO:0000313" key="5">
    <source>
        <dbReference type="Proteomes" id="UP001213680"/>
    </source>
</evidence>
<reference evidence="4 5" key="1">
    <citation type="submission" date="2023-02" db="EMBL/GenBank/DDBJ databases">
        <title>A bacterium isolated from plastisphere.</title>
        <authorList>
            <person name="Sun Y."/>
        </authorList>
    </citation>
    <scope>NUCLEOTIDE SEQUENCE [LARGE SCALE GENOMIC DNA]</scope>
    <source>
        <strain evidence="5">a-1</strain>
    </source>
</reference>
<name>A0ABY7X0R7_9BACL</name>
<dbReference type="CDD" id="cd05403">
    <property type="entry name" value="NT_KNTase_like"/>
    <property type="match status" value="1"/>
</dbReference>
<dbReference type="Pfam" id="PF01909">
    <property type="entry name" value="NTP_transf_2"/>
    <property type="match status" value="1"/>
</dbReference>
<keyword evidence="5" id="KW-1185">Reference proteome</keyword>
<evidence type="ECO:0000259" key="3">
    <source>
        <dbReference type="Pfam" id="PF13427"/>
    </source>
</evidence>
<organism evidence="4 5">
    <name type="scientific">Exiguobacterium marinum</name>
    <dbReference type="NCBI Taxonomy" id="273528"/>
    <lineage>
        <taxon>Bacteria</taxon>
        <taxon>Bacillati</taxon>
        <taxon>Bacillota</taxon>
        <taxon>Bacilli</taxon>
        <taxon>Bacillales</taxon>
        <taxon>Bacillales Family XII. Incertae Sedis</taxon>
        <taxon>Exiguobacterium</taxon>
    </lineage>
</organism>
<evidence type="ECO:0000256" key="1">
    <source>
        <dbReference type="ARBA" id="ARBA00022679"/>
    </source>
</evidence>
<dbReference type="RefSeq" id="WP_274357311.1">
    <property type="nucleotide sequence ID" value="NZ_CP118099.1"/>
</dbReference>
<dbReference type="Gene3D" id="3.30.460.10">
    <property type="entry name" value="Beta Polymerase, domain 2"/>
    <property type="match status" value="1"/>
</dbReference>
<feature type="domain" description="Adenylyltransferase AadA C-terminal" evidence="3">
    <location>
        <begin position="157"/>
        <end position="250"/>
    </location>
</feature>
<accession>A0ABY7X0R7</accession>
<dbReference type="InterPro" id="IPR002934">
    <property type="entry name" value="Polymerase_NTP_transf_dom"/>
</dbReference>
<feature type="domain" description="Polymerase nucleotidyl transferase" evidence="2">
    <location>
        <begin position="13"/>
        <end position="91"/>
    </location>
</feature>